<evidence type="ECO:0000256" key="1">
    <source>
        <dbReference type="ARBA" id="ARBA00022679"/>
    </source>
</evidence>
<keyword evidence="1 4" id="KW-0808">Transferase</keyword>
<proteinExistence type="predicted"/>
<dbReference type="EMBL" id="FMXM01000010">
    <property type="protein sequence ID" value="SDA84407.1"/>
    <property type="molecule type" value="Genomic_DNA"/>
</dbReference>
<evidence type="ECO:0000256" key="2">
    <source>
        <dbReference type="ARBA" id="ARBA00023315"/>
    </source>
</evidence>
<feature type="domain" description="N-acetyltransferase" evidence="3">
    <location>
        <begin position="2"/>
        <end position="161"/>
    </location>
</feature>
<evidence type="ECO:0000313" key="5">
    <source>
        <dbReference type="Proteomes" id="UP000198588"/>
    </source>
</evidence>
<dbReference type="CDD" id="cd04301">
    <property type="entry name" value="NAT_SF"/>
    <property type="match status" value="1"/>
</dbReference>
<dbReference type="PROSITE" id="PS51186">
    <property type="entry name" value="GNAT"/>
    <property type="match status" value="1"/>
</dbReference>
<dbReference type="PANTHER" id="PTHR43800:SF1">
    <property type="entry name" value="PEPTIDYL-LYSINE N-ACETYLTRANSFERASE YJAB"/>
    <property type="match status" value="1"/>
</dbReference>
<dbReference type="OrthoDB" id="572496at2"/>
<dbReference type="Pfam" id="PF00583">
    <property type="entry name" value="Acetyltransf_1"/>
    <property type="match status" value="1"/>
</dbReference>
<dbReference type="PANTHER" id="PTHR43800">
    <property type="entry name" value="PEPTIDYL-LYSINE N-ACETYLTRANSFERASE YJAB"/>
    <property type="match status" value="1"/>
</dbReference>
<accession>A0A1G5YR05</accession>
<reference evidence="4 5" key="1">
    <citation type="submission" date="2016-10" db="EMBL/GenBank/DDBJ databases">
        <authorList>
            <person name="de Groot N.N."/>
        </authorList>
    </citation>
    <scope>NUCLEOTIDE SEQUENCE [LARGE SCALE GENOMIC DNA]</scope>
    <source>
        <strain evidence="4 5">CGMCC 1.12097</strain>
    </source>
</reference>
<name>A0A1G5YR05_9HYPH</name>
<dbReference type="AlphaFoldDB" id="A0A1G5YR05"/>
<dbReference type="RefSeq" id="WP_091579947.1">
    <property type="nucleotide sequence ID" value="NZ_FMXM01000010.1"/>
</dbReference>
<evidence type="ECO:0000313" key="4">
    <source>
        <dbReference type="EMBL" id="SDA84407.1"/>
    </source>
</evidence>
<dbReference type="InterPro" id="IPR000182">
    <property type="entry name" value="GNAT_dom"/>
</dbReference>
<dbReference type="SUPFAM" id="SSF55729">
    <property type="entry name" value="Acyl-CoA N-acyltransferases (Nat)"/>
    <property type="match status" value="1"/>
</dbReference>
<protein>
    <submittedName>
        <fullName evidence="4">Acetyltransferase (GNAT) domain-containing protein</fullName>
    </submittedName>
</protein>
<sequence length="173" mass="19760">MTTIRMAQEGDAEALPDIEQSAGEAYREIAELAWITDDDNQTVERHCELIAKGKCWVAVEHDDQPVAFLSAEIHDDTLHIWELAVRLDRQRSGIGRALLDKAIADARERRLAALTLTTFRDVIWNAPFYHKLGFLMLDDAQAGERLRQVLRREVEHGMPASRRCAMRLVLNQE</sequence>
<evidence type="ECO:0000259" key="3">
    <source>
        <dbReference type="PROSITE" id="PS51186"/>
    </source>
</evidence>
<dbReference type="Gene3D" id="3.40.630.30">
    <property type="match status" value="1"/>
</dbReference>
<dbReference type="STRING" id="1165689.SAMN02927914_03573"/>
<dbReference type="Proteomes" id="UP000198588">
    <property type="component" value="Unassembled WGS sequence"/>
</dbReference>
<organism evidence="4 5">
    <name type="scientific">Mesorhizobium qingshengii</name>
    <dbReference type="NCBI Taxonomy" id="1165689"/>
    <lineage>
        <taxon>Bacteria</taxon>
        <taxon>Pseudomonadati</taxon>
        <taxon>Pseudomonadota</taxon>
        <taxon>Alphaproteobacteria</taxon>
        <taxon>Hyphomicrobiales</taxon>
        <taxon>Phyllobacteriaceae</taxon>
        <taxon>Mesorhizobium</taxon>
    </lineage>
</organism>
<keyword evidence="2" id="KW-0012">Acyltransferase</keyword>
<gene>
    <name evidence="4" type="ORF">SAMN02927914_03573</name>
</gene>
<dbReference type="GO" id="GO:0016747">
    <property type="term" value="F:acyltransferase activity, transferring groups other than amino-acyl groups"/>
    <property type="evidence" value="ECO:0007669"/>
    <property type="project" value="InterPro"/>
</dbReference>
<dbReference type="InterPro" id="IPR016181">
    <property type="entry name" value="Acyl_CoA_acyltransferase"/>
</dbReference>